<name>A0A1W1E608_9ZZZZ</name>
<proteinExistence type="predicted"/>
<sequence length="117" mass="13280">MKISRIPTFTKSAKKLAKKYKKLADDLEVLHFELQNGAKTAINLGDDFYKIRLKNSSIPQGKSSGFRVVYFFKTKNNEIYLLDIYAKNTIENINKDKLLELVKAYTSLPSSCLGALV</sequence>
<organism evidence="1">
    <name type="scientific">hydrothermal vent metagenome</name>
    <dbReference type="NCBI Taxonomy" id="652676"/>
    <lineage>
        <taxon>unclassified sequences</taxon>
        <taxon>metagenomes</taxon>
        <taxon>ecological metagenomes</taxon>
    </lineage>
</organism>
<dbReference type="InterPro" id="IPR009387">
    <property type="entry name" value="HigB-2"/>
</dbReference>
<dbReference type="EMBL" id="FPIA01000150">
    <property type="protein sequence ID" value="SFV89383.1"/>
    <property type="molecule type" value="Genomic_DNA"/>
</dbReference>
<protein>
    <submittedName>
        <fullName evidence="1">Uncharacterized protein</fullName>
    </submittedName>
</protein>
<accession>A0A1W1E608</accession>
<reference evidence="1" key="1">
    <citation type="submission" date="2016-10" db="EMBL/GenBank/DDBJ databases">
        <authorList>
            <person name="de Groot N.N."/>
        </authorList>
    </citation>
    <scope>NUCLEOTIDE SEQUENCE</scope>
</reference>
<evidence type="ECO:0000313" key="1">
    <source>
        <dbReference type="EMBL" id="SFV89383.1"/>
    </source>
</evidence>
<gene>
    <name evidence="1" type="ORF">MNB_SUP05-SYMBIONT-7-816</name>
</gene>
<dbReference type="AlphaFoldDB" id="A0A1W1E608"/>
<dbReference type="Pfam" id="PF06296">
    <property type="entry name" value="RelE"/>
    <property type="match status" value="1"/>
</dbReference>